<name>A0AAV3R208_LITER</name>
<reference evidence="1 2" key="1">
    <citation type="submission" date="2024-01" db="EMBL/GenBank/DDBJ databases">
        <title>The complete chloroplast genome sequence of Lithospermum erythrorhizon: insights into the phylogenetic relationship among Boraginaceae species and the maternal lineages of purple gromwells.</title>
        <authorList>
            <person name="Okada T."/>
            <person name="Watanabe K."/>
        </authorList>
    </citation>
    <scope>NUCLEOTIDE SEQUENCE [LARGE SCALE GENOMIC DNA]</scope>
</reference>
<sequence>MTYTKVEAERCILKKENENLTKIVIDRNEEIQNMNAKLKALNKGLKMMNSCTNILQEIHAPIFFKIFFRTDSIRIRWWNPTIEDIRKN</sequence>
<organism evidence="1 2">
    <name type="scientific">Lithospermum erythrorhizon</name>
    <name type="common">Purple gromwell</name>
    <name type="synonym">Lithospermum officinale var. erythrorhizon</name>
    <dbReference type="NCBI Taxonomy" id="34254"/>
    <lineage>
        <taxon>Eukaryota</taxon>
        <taxon>Viridiplantae</taxon>
        <taxon>Streptophyta</taxon>
        <taxon>Embryophyta</taxon>
        <taxon>Tracheophyta</taxon>
        <taxon>Spermatophyta</taxon>
        <taxon>Magnoliopsida</taxon>
        <taxon>eudicotyledons</taxon>
        <taxon>Gunneridae</taxon>
        <taxon>Pentapetalae</taxon>
        <taxon>asterids</taxon>
        <taxon>lamiids</taxon>
        <taxon>Boraginales</taxon>
        <taxon>Boraginaceae</taxon>
        <taxon>Boraginoideae</taxon>
        <taxon>Lithospermeae</taxon>
        <taxon>Lithospermum</taxon>
    </lineage>
</organism>
<accession>A0AAV3R208</accession>
<gene>
    <name evidence="1" type="ORF">LIER_23513</name>
</gene>
<dbReference type="AlphaFoldDB" id="A0AAV3R208"/>
<evidence type="ECO:0000313" key="1">
    <source>
        <dbReference type="EMBL" id="GAA0168918.1"/>
    </source>
</evidence>
<proteinExistence type="predicted"/>
<protein>
    <submittedName>
        <fullName evidence="1">Uncharacterized protein</fullName>
    </submittedName>
</protein>
<keyword evidence="2" id="KW-1185">Reference proteome</keyword>
<comment type="caution">
    <text evidence="1">The sequence shown here is derived from an EMBL/GenBank/DDBJ whole genome shotgun (WGS) entry which is preliminary data.</text>
</comment>
<dbReference type="Proteomes" id="UP001454036">
    <property type="component" value="Unassembled WGS sequence"/>
</dbReference>
<evidence type="ECO:0000313" key="2">
    <source>
        <dbReference type="Proteomes" id="UP001454036"/>
    </source>
</evidence>
<dbReference type="EMBL" id="BAABME010006643">
    <property type="protein sequence ID" value="GAA0168918.1"/>
    <property type="molecule type" value="Genomic_DNA"/>
</dbReference>